<reference evidence="2 3" key="1">
    <citation type="journal article" date="2016" name="Microbes Environ.">
        <title>Phylogenetically diverse aerobic anoxygenic phototrophic bacteria isolated from epilithic biofilms in Tama river, Japan.</title>
        <authorList>
            <person name="Hirose S."/>
            <person name="Matsuura K."/>
            <person name="Haruta S."/>
        </authorList>
    </citation>
    <scope>NUCLEOTIDE SEQUENCE [LARGE SCALE GENOMIC DNA]</scope>
    <source>
        <strain evidence="2 3">S08</strain>
    </source>
</reference>
<dbReference type="RefSeq" id="WP_244459357.1">
    <property type="nucleotide sequence ID" value="NZ_AP025637.1"/>
</dbReference>
<keyword evidence="3" id="KW-1185">Reference proteome</keyword>
<dbReference type="EMBL" id="AP025637">
    <property type="protein sequence ID" value="BDG72144.1"/>
    <property type="molecule type" value="Genomic_DNA"/>
</dbReference>
<accession>A0ABN6P0H3</accession>
<feature type="transmembrane region" description="Helical" evidence="1">
    <location>
        <begin position="65"/>
        <end position="86"/>
    </location>
</feature>
<protein>
    <submittedName>
        <fullName evidence="2">Uncharacterized protein</fullName>
    </submittedName>
</protein>
<name>A0ABN6P0H3_9PROT</name>
<evidence type="ECO:0000313" key="3">
    <source>
        <dbReference type="Proteomes" id="UP000831327"/>
    </source>
</evidence>
<feature type="transmembrane region" description="Helical" evidence="1">
    <location>
        <begin position="35"/>
        <end position="53"/>
    </location>
</feature>
<evidence type="ECO:0000313" key="2">
    <source>
        <dbReference type="EMBL" id="BDG72144.1"/>
    </source>
</evidence>
<keyword evidence="1" id="KW-1133">Transmembrane helix</keyword>
<dbReference type="Proteomes" id="UP000831327">
    <property type="component" value="Chromosome"/>
</dbReference>
<gene>
    <name evidence="2" type="ORF">Rmf_20730</name>
</gene>
<sequence>MHMLMVMLAGILLLGVFLLFGWLWGHSLAGVATGAKVFLPAWLIVATVNLWVGVSRAGYTVMQELPILAANFAVPAAIAVLAAWQVSRA</sequence>
<evidence type="ECO:0000256" key="1">
    <source>
        <dbReference type="SAM" id="Phobius"/>
    </source>
</evidence>
<organism evidence="2 3">
    <name type="scientific">Roseomonas fluvialis</name>
    <dbReference type="NCBI Taxonomy" id="1750527"/>
    <lineage>
        <taxon>Bacteria</taxon>
        <taxon>Pseudomonadati</taxon>
        <taxon>Pseudomonadota</taxon>
        <taxon>Alphaproteobacteria</taxon>
        <taxon>Acetobacterales</taxon>
        <taxon>Roseomonadaceae</taxon>
        <taxon>Roseomonas</taxon>
    </lineage>
</organism>
<proteinExistence type="predicted"/>
<keyword evidence="1" id="KW-0812">Transmembrane</keyword>
<keyword evidence="1" id="KW-0472">Membrane</keyword>